<evidence type="ECO:0000313" key="2">
    <source>
        <dbReference type="Proteomes" id="UP001281761"/>
    </source>
</evidence>
<evidence type="ECO:0000313" key="1">
    <source>
        <dbReference type="EMBL" id="KAK2943821.1"/>
    </source>
</evidence>
<name>A0ABQ9WWD7_9EUKA</name>
<organism evidence="1 2">
    <name type="scientific">Blattamonas nauphoetae</name>
    <dbReference type="NCBI Taxonomy" id="2049346"/>
    <lineage>
        <taxon>Eukaryota</taxon>
        <taxon>Metamonada</taxon>
        <taxon>Preaxostyla</taxon>
        <taxon>Oxymonadida</taxon>
        <taxon>Blattamonas</taxon>
    </lineage>
</organism>
<proteinExistence type="predicted"/>
<dbReference type="EMBL" id="JARBJD010000326">
    <property type="protein sequence ID" value="KAK2943821.1"/>
    <property type="molecule type" value="Genomic_DNA"/>
</dbReference>
<accession>A0ABQ9WWD7</accession>
<gene>
    <name evidence="1" type="ORF">BLNAU_21259</name>
</gene>
<protein>
    <submittedName>
        <fullName evidence="1">Uncharacterized protein</fullName>
    </submittedName>
</protein>
<reference evidence="1 2" key="1">
    <citation type="journal article" date="2022" name="bioRxiv">
        <title>Genomics of Preaxostyla Flagellates Illuminates Evolutionary Transitions and the Path Towards Mitochondrial Loss.</title>
        <authorList>
            <person name="Novak L.V.F."/>
            <person name="Treitli S.C."/>
            <person name="Pyrih J."/>
            <person name="Halakuc P."/>
            <person name="Pipaliya S.V."/>
            <person name="Vacek V."/>
            <person name="Brzon O."/>
            <person name="Soukal P."/>
            <person name="Eme L."/>
            <person name="Dacks J.B."/>
            <person name="Karnkowska A."/>
            <person name="Elias M."/>
            <person name="Hampl V."/>
        </authorList>
    </citation>
    <scope>NUCLEOTIDE SEQUENCE [LARGE SCALE GENOMIC DNA]</scope>
    <source>
        <strain evidence="1">NAU3</strain>
        <tissue evidence="1">Gut</tissue>
    </source>
</reference>
<sequence length="117" mass="13610">MHGIRGDPYTINSVTETSPRFLSLVDFLKEGNKLNLKAITSMQTSESADEWIYRPIENNRSHLSSSNEEILKASLRLLQEVVYWAEPPTQFDFLQREFFALLPQTFNEHDVHVTNLR</sequence>
<dbReference type="Proteomes" id="UP001281761">
    <property type="component" value="Unassembled WGS sequence"/>
</dbReference>
<comment type="caution">
    <text evidence="1">The sequence shown here is derived from an EMBL/GenBank/DDBJ whole genome shotgun (WGS) entry which is preliminary data.</text>
</comment>
<keyword evidence="2" id="KW-1185">Reference proteome</keyword>